<evidence type="ECO:0000256" key="5">
    <source>
        <dbReference type="ARBA" id="ARBA00022833"/>
    </source>
</evidence>
<gene>
    <name evidence="7" type="ORF">SAMN04490220_0489</name>
</gene>
<dbReference type="Proteomes" id="UP000183407">
    <property type="component" value="Unassembled WGS sequence"/>
</dbReference>
<dbReference type="Gene3D" id="3.20.20.140">
    <property type="entry name" value="Metal-dependent hydrolases"/>
    <property type="match status" value="1"/>
</dbReference>
<dbReference type="PANTHER" id="PTHR43114:SF6">
    <property type="entry name" value="ADENINE DEAMINASE"/>
    <property type="match status" value="1"/>
</dbReference>
<name>A0A1H4IVE9_RHOJO</name>
<evidence type="ECO:0000259" key="6">
    <source>
        <dbReference type="Pfam" id="PF00962"/>
    </source>
</evidence>
<evidence type="ECO:0000313" key="7">
    <source>
        <dbReference type="EMBL" id="SEB37258.1"/>
    </source>
</evidence>
<keyword evidence="5" id="KW-0862">Zinc</keyword>
<dbReference type="PANTHER" id="PTHR43114">
    <property type="entry name" value="ADENINE DEAMINASE"/>
    <property type="match status" value="1"/>
</dbReference>
<evidence type="ECO:0000256" key="1">
    <source>
        <dbReference type="ARBA" id="ARBA00001947"/>
    </source>
</evidence>
<dbReference type="GO" id="GO:0000034">
    <property type="term" value="F:adenine deaminase activity"/>
    <property type="evidence" value="ECO:0007669"/>
    <property type="project" value="TreeGrafter"/>
</dbReference>
<dbReference type="SUPFAM" id="SSF51556">
    <property type="entry name" value="Metallo-dependent hydrolases"/>
    <property type="match status" value="1"/>
</dbReference>
<dbReference type="AlphaFoldDB" id="A0A1H4IVE9"/>
<evidence type="ECO:0000256" key="2">
    <source>
        <dbReference type="ARBA" id="ARBA00006676"/>
    </source>
</evidence>
<dbReference type="GO" id="GO:0046872">
    <property type="term" value="F:metal ion binding"/>
    <property type="evidence" value="ECO:0007669"/>
    <property type="project" value="UniProtKB-KW"/>
</dbReference>
<dbReference type="InterPro" id="IPR006330">
    <property type="entry name" value="Ado/ade_deaminase"/>
</dbReference>
<organism evidence="7 8">
    <name type="scientific">Rhodococcus jostii</name>
    <dbReference type="NCBI Taxonomy" id="132919"/>
    <lineage>
        <taxon>Bacteria</taxon>
        <taxon>Bacillati</taxon>
        <taxon>Actinomycetota</taxon>
        <taxon>Actinomycetes</taxon>
        <taxon>Mycobacteriales</taxon>
        <taxon>Nocardiaceae</taxon>
        <taxon>Rhodococcus</taxon>
    </lineage>
</organism>
<reference evidence="8" key="1">
    <citation type="submission" date="2016-10" db="EMBL/GenBank/DDBJ databases">
        <authorList>
            <person name="Varghese N."/>
        </authorList>
    </citation>
    <scope>NUCLEOTIDE SEQUENCE [LARGE SCALE GENOMIC DNA]</scope>
    <source>
        <strain evidence="8">DSM 44719</strain>
    </source>
</reference>
<evidence type="ECO:0000313" key="8">
    <source>
        <dbReference type="Proteomes" id="UP000183407"/>
    </source>
</evidence>
<dbReference type="GO" id="GO:0043103">
    <property type="term" value="P:hypoxanthine salvage"/>
    <property type="evidence" value="ECO:0007669"/>
    <property type="project" value="TreeGrafter"/>
</dbReference>
<comment type="cofactor">
    <cofactor evidence="1">
        <name>Zn(2+)</name>
        <dbReference type="ChEBI" id="CHEBI:29105"/>
    </cofactor>
</comment>
<dbReference type="NCBIfam" id="TIGR01430">
    <property type="entry name" value="aden_deam"/>
    <property type="match status" value="1"/>
</dbReference>
<dbReference type="InterPro" id="IPR032466">
    <property type="entry name" value="Metal_Hydrolase"/>
</dbReference>
<sequence length="348" mass="38685">MNADKYLRSIPKVELHNHVTGAVRLQTVVEIARKNSIPLPAGDPGALYEYVDLIGFLTSHSFVCSALRDRDDFSRIAYESLEDGYQNSNVRYMEMFFNPTNHMADGVAYTEVVDGLVDGIRRAEAEFGVQGRLIPSINRQQSIAVAREMLDAIVAHRRDEVIGIGMDHDELPDPPEKFATVYQAAGRAGLKRTAHTSHDGPASHILTCLDELGCDRIDHGYRVTRDAQVLQRVVDEQIPFTCALTSAQMFWPWAAIDETPDGAVNPVKTMFDAGVNVTVHTDDPTMLHTDLGSEYIKYFRDCVLDIDSTHAAGLSALDAAWLDESDKSVLRKEFRAEMTRLGSELNAM</sequence>
<accession>A0A1H4IVE9</accession>
<comment type="similarity">
    <text evidence="2">Belongs to the metallo-dependent hydrolases superfamily. Adenosine and AMP deaminases family.</text>
</comment>
<dbReference type="Pfam" id="PF00962">
    <property type="entry name" value="A_deaminase"/>
    <property type="match status" value="1"/>
</dbReference>
<proteinExistence type="inferred from homology"/>
<keyword evidence="3" id="KW-0479">Metal-binding</keyword>
<protein>
    <submittedName>
        <fullName evidence="7">Adenosine deaminase</fullName>
    </submittedName>
</protein>
<evidence type="ECO:0000256" key="4">
    <source>
        <dbReference type="ARBA" id="ARBA00022801"/>
    </source>
</evidence>
<dbReference type="InterPro" id="IPR001365">
    <property type="entry name" value="A_deaminase_dom"/>
</dbReference>
<keyword evidence="4" id="KW-0378">Hydrolase</keyword>
<feature type="domain" description="Adenosine deaminase" evidence="6">
    <location>
        <begin position="11"/>
        <end position="333"/>
    </location>
</feature>
<dbReference type="GO" id="GO:0005829">
    <property type="term" value="C:cytosol"/>
    <property type="evidence" value="ECO:0007669"/>
    <property type="project" value="TreeGrafter"/>
</dbReference>
<evidence type="ECO:0000256" key="3">
    <source>
        <dbReference type="ARBA" id="ARBA00022723"/>
    </source>
</evidence>
<dbReference type="EMBL" id="FNTL01000002">
    <property type="protein sequence ID" value="SEB37258.1"/>
    <property type="molecule type" value="Genomic_DNA"/>
</dbReference>
<dbReference type="GO" id="GO:0006146">
    <property type="term" value="P:adenine catabolic process"/>
    <property type="evidence" value="ECO:0007669"/>
    <property type="project" value="TreeGrafter"/>
</dbReference>